<feature type="compositionally biased region" description="Basic and acidic residues" evidence="1">
    <location>
        <begin position="1"/>
        <end position="14"/>
    </location>
</feature>
<evidence type="ECO:0000313" key="3">
    <source>
        <dbReference type="Proteomes" id="UP000728032"/>
    </source>
</evidence>
<evidence type="ECO:0000256" key="1">
    <source>
        <dbReference type="SAM" id="MobiDB-lite"/>
    </source>
</evidence>
<protein>
    <submittedName>
        <fullName evidence="2">Uncharacterized protein</fullName>
    </submittedName>
</protein>
<reference evidence="2" key="1">
    <citation type="submission" date="2020-11" db="EMBL/GenBank/DDBJ databases">
        <authorList>
            <person name="Tran Van P."/>
        </authorList>
    </citation>
    <scope>NUCLEOTIDE SEQUENCE</scope>
</reference>
<dbReference type="EMBL" id="OC953278">
    <property type="protein sequence ID" value="CAD7664450.1"/>
    <property type="molecule type" value="Genomic_DNA"/>
</dbReference>
<feature type="region of interest" description="Disordered" evidence="1">
    <location>
        <begin position="1"/>
        <end position="56"/>
    </location>
</feature>
<proteinExistence type="predicted"/>
<dbReference type="EMBL" id="CAJPVJ010038453">
    <property type="protein sequence ID" value="CAG2181587.1"/>
    <property type="molecule type" value="Genomic_DNA"/>
</dbReference>
<gene>
    <name evidence="2" type="ORF">ONB1V03_LOCUS21008</name>
</gene>
<feature type="compositionally biased region" description="Polar residues" evidence="1">
    <location>
        <begin position="45"/>
        <end position="56"/>
    </location>
</feature>
<name>A0A7R9R0L6_9ACAR</name>
<evidence type="ECO:0000313" key="2">
    <source>
        <dbReference type="EMBL" id="CAD7664450.1"/>
    </source>
</evidence>
<dbReference type="AlphaFoldDB" id="A0A7R9R0L6"/>
<accession>A0A7R9R0L6</accession>
<sequence length="56" mass="6412">MKSEIRSRYPRFAEKTTNSMSESLNTKTSFSAITPPLREPREDTNCPQLSSYKCPV</sequence>
<dbReference type="Proteomes" id="UP000728032">
    <property type="component" value="Unassembled WGS sequence"/>
</dbReference>
<feature type="compositionally biased region" description="Polar residues" evidence="1">
    <location>
        <begin position="15"/>
        <end position="32"/>
    </location>
</feature>
<organism evidence="2">
    <name type="scientific">Oppiella nova</name>
    <dbReference type="NCBI Taxonomy" id="334625"/>
    <lineage>
        <taxon>Eukaryota</taxon>
        <taxon>Metazoa</taxon>
        <taxon>Ecdysozoa</taxon>
        <taxon>Arthropoda</taxon>
        <taxon>Chelicerata</taxon>
        <taxon>Arachnida</taxon>
        <taxon>Acari</taxon>
        <taxon>Acariformes</taxon>
        <taxon>Sarcoptiformes</taxon>
        <taxon>Oribatida</taxon>
        <taxon>Brachypylina</taxon>
        <taxon>Oppioidea</taxon>
        <taxon>Oppiidae</taxon>
        <taxon>Oppiella</taxon>
    </lineage>
</organism>
<keyword evidence="3" id="KW-1185">Reference proteome</keyword>